<gene>
    <name evidence="9" type="primary">flhD</name>
    <name evidence="10" type="ORF">TSA66_17490</name>
</gene>
<evidence type="ECO:0000313" key="11">
    <source>
        <dbReference type="Proteomes" id="UP000031572"/>
    </source>
</evidence>
<comment type="domain">
    <text evidence="9">The C-terminal region contains a putative helix-turn-helix (HTH) motif, suggesting that this region may bind DNA.</text>
</comment>
<comment type="subcellular location">
    <subcellularLocation>
        <location evidence="9">Cytoplasm</location>
    </subcellularLocation>
</comment>
<evidence type="ECO:0000256" key="7">
    <source>
        <dbReference type="ARBA" id="ARBA00023163"/>
    </source>
</evidence>
<keyword evidence="5" id="KW-1015">Disulfide bond</keyword>
<comment type="similarity">
    <text evidence="9">Belongs to the FlhD family.</text>
</comment>
<proteinExistence type="inferred from homology"/>
<evidence type="ECO:0000313" key="10">
    <source>
        <dbReference type="EMBL" id="KIF82189.1"/>
    </source>
</evidence>
<keyword evidence="4 9" id="KW-0238">DNA-binding</keyword>
<dbReference type="InterPro" id="IPR036194">
    <property type="entry name" value="FlhD_sf"/>
</dbReference>
<organism evidence="10 11">
    <name type="scientific">Noviherbaspirillum autotrophicum</name>
    <dbReference type="NCBI Taxonomy" id="709839"/>
    <lineage>
        <taxon>Bacteria</taxon>
        <taxon>Pseudomonadati</taxon>
        <taxon>Pseudomonadota</taxon>
        <taxon>Betaproteobacteria</taxon>
        <taxon>Burkholderiales</taxon>
        <taxon>Oxalobacteraceae</taxon>
        <taxon>Noviherbaspirillum</taxon>
    </lineage>
</organism>
<evidence type="ECO:0000256" key="2">
    <source>
        <dbReference type="ARBA" id="ARBA00022795"/>
    </source>
</evidence>
<dbReference type="NCBIfam" id="NF002783">
    <property type="entry name" value="PRK02909.1-1"/>
    <property type="match status" value="1"/>
</dbReference>
<keyword evidence="11" id="KW-1185">Reference proteome</keyword>
<dbReference type="Proteomes" id="UP000031572">
    <property type="component" value="Unassembled WGS sequence"/>
</dbReference>
<dbReference type="InterPro" id="IPR023559">
    <property type="entry name" value="Flagellar_FlhD"/>
</dbReference>
<dbReference type="OrthoDB" id="5298036at2"/>
<dbReference type="GO" id="GO:0044780">
    <property type="term" value="P:bacterial-type flagellum assembly"/>
    <property type="evidence" value="ECO:0007669"/>
    <property type="project" value="InterPro"/>
</dbReference>
<evidence type="ECO:0000256" key="8">
    <source>
        <dbReference type="ARBA" id="ARBA00025431"/>
    </source>
</evidence>
<evidence type="ECO:0000256" key="5">
    <source>
        <dbReference type="ARBA" id="ARBA00023157"/>
    </source>
</evidence>
<dbReference type="SUPFAM" id="SSF63592">
    <property type="entry name" value="Flagellar transcriptional activator FlhD"/>
    <property type="match status" value="1"/>
</dbReference>
<dbReference type="RefSeq" id="WP_040040865.1">
    <property type="nucleotide sequence ID" value="NZ_JWJG01000028.1"/>
</dbReference>
<comment type="caution">
    <text evidence="10">The sequence shown here is derived from an EMBL/GenBank/DDBJ whole genome shotgun (WGS) entry which is preliminary data.</text>
</comment>
<name>A0A0C2BQ26_9BURK</name>
<dbReference type="GO" id="GO:0005737">
    <property type="term" value="C:cytoplasm"/>
    <property type="evidence" value="ECO:0007669"/>
    <property type="project" value="UniProtKB-SubCell"/>
</dbReference>
<accession>A0A0C2BQ26</accession>
<evidence type="ECO:0000256" key="1">
    <source>
        <dbReference type="ARBA" id="ARBA00022490"/>
    </source>
</evidence>
<dbReference type="GO" id="GO:0045893">
    <property type="term" value="P:positive regulation of DNA-templated transcription"/>
    <property type="evidence" value="ECO:0007669"/>
    <property type="project" value="InterPro"/>
</dbReference>
<evidence type="ECO:0000256" key="3">
    <source>
        <dbReference type="ARBA" id="ARBA00023015"/>
    </source>
</evidence>
<keyword evidence="10" id="KW-0282">Flagellum</keyword>
<keyword evidence="10" id="KW-0969">Cilium</keyword>
<evidence type="ECO:0000256" key="4">
    <source>
        <dbReference type="ARBA" id="ARBA00023125"/>
    </source>
</evidence>
<reference evidence="10 11" key="1">
    <citation type="submission" date="2014-12" db="EMBL/GenBank/DDBJ databases">
        <title>Denitrispirillum autotrophicum gen. nov., sp. nov., Denitrifying, Facultatively Autotrophic Bacteria Isolated from Rice Paddy Soil.</title>
        <authorList>
            <person name="Ishii S."/>
            <person name="Ashida N."/>
            <person name="Ohno H."/>
            <person name="Otsuka S."/>
            <person name="Yokota A."/>
            <person name="Senoo K."/>
        </authorList>
    </citation>
    <scope>NUCLEOTIDE SEQUENCE [LARGE SCALE GENOMIC DNA]</scope>
    <source>
        <strain evidence="10 11">TSA66</strain>
    </source>
</reference>
<dbReference type="GO" id="GO:1902208">
    <property type="term" value="P:regulation of bacterial-type flagellum assembly"/>
    <property type="evidence" value="ECO:0007669"/>
    <property type="project" value="UniProtKB-UniRule"/>
</dbReference>
<dbReference type="EMBL" id="JWJG01000028">
    <property type="protein sequence ID" value="KIF82189.1"/>
    <property type="molecule type" value="Genomic_DNA"/>
</dbReference>
<dbReference type="HAMAP" id="MF_00725">
    <property type="entry name" value="FlhD"/>
    <property type="match status" value="1"/>
</dbReference>
<sequence>MNTNDMIAEIREANLSYLMLAQQMIRADKATAIFRLGISSEIADLLEGLSNAQILKLAGTNMMLARFRFDDGHILGMLTNYNKDRELAHSHAAILMARQPVEQIS</sequence>
<keyword evidence="2 9" id="KW-1005">Bacterial flagellum biogenesis</keyword>
<dbReference type="Pfam" id="PF05247">
    <property type="entry name" value="FlhD"/>
    <property type="match status" value="1"/>
</dbReference>
<protein>
    <recommendedName>
        <fullName evidence="9">Flagellar transcriptional regulator FlhD</fullName>
    </recommendedName>
</protein>
<keyword evidence="1 9" id="KW-0963">Cytoplasm</keyword>
<evidence type="ECO:0000256" key="6">
    <source>
        <dbReference type="ARBA" id="ARBA00023159"/>
    </source>
</evidence>
<dbReference type="Gene3D" id="1.10.4000.10">
    <property type="entry name" value="Flagellar transcriptional activator FlhD"/>
    <property type="match status" value="1"/>
</dbReference>
<evidence type="ECO:0000256" key="9">
    <source>
        <dbReference type="HAMAP-Rule" id="MF_00725"/>
    </source>
</evidence>
<dbReference type="STRING" id="709839.TSA66_17490"/>
<keyword evidence="10" id="KW-0966">Cell projection</keyword>
<comment type="function">
    <text evidence="8 9">Functions in complex with FlhC as a master transcriptional regulator that regulates transcription of several flagellar and non-flagellar operons by binding to their promoter region. Activates expression of class 2 flagellar genes, including fliA, which is a flagellum-specific sigma factor that turns on the class 3 genes. Also regulates genes whose products function in a variety of physiological pathways.</text>
</comment>
<dbReference type="GO" id="GO:0003677">
    <property type="term" value="F:DNA binding"/>
    <property type="evidence" value="ECO:0007669"/>
    <property type="project" value="UniProtKB-UniRule"/>
</dbReference>
<keyword evidence="3 9" id="KW-0805">Transcription regulation</keyword>
<keyword evidence="7 9" id="KW-0804">Transcription</keyword>
<comment type="subunit">
    <text evidence="9">Homodimer; disulfide-linked. Forms a heterohexamer composed of two FlhC and four FlhD subunits. Each FlhC binds a FlhD dimer, forming a heterotrimer, and a hexamer assembles by dimerization of two heterotrimers.</text>
</comment>
<comment type="caution">
    <text evidence="9">Lacks conserved residue(s) required for the propagation of feature annotation.</text>
</comment>
<dbReference type="AlphaFoldDB" id="A0A0C2BQ26"/>
<keyword evidence="6 9" id="KW-0010">Activator</keyword>